<sequence>MLAKLASSFIATEDFVTVPLYLWSDSKTTLHWLHGIPARWPIFVANRCADVAHLTPRATWQYINTKQNPADLASRGSTAGALLDNKLWWHGPEALVATSQPWTATNFDNSNEATAEIETPERIALLQEVTPPPECEIIARFSSYSRMRRVLVYCLRFLKKLALKCNIKLSLQFESSAEEEITVDELTCATIQLCRMTQASYFSKEILLVKSGQRLSKGHCLNKLSPKVENGLLRVGGRLHNSLLSDDCKHPIILPTKSRLTTLLIDHMHQVTLHGGVQLIVSHFRQPKAQNRGRRHRFNKKRKYSVRSFAHG</sequence>
<gene>
    <name evidence="1" type="ORF">TKK_004580</name>
</gene>
<proteinExistence type="predicted"/>
<dbReference type="EMBL" id="JBJJXI010000034">
    <property type="protein sequence ID" value="KAL3402651.1"/>
    <property type="molecule type" value="Genomic_DNA"/>
</dbReference>
<dbReference type="Proteomes" id="UP001627154">
    <property type="component" value="Unassembled WGS sequence"/>
</dbReference>
<evidence type="ECO:0000313" key="2">
    <source>
        <dbReference type="Proteomes" id="UP001627154"/>
    </source>
</evidence>
<organism evidence="1 2">
    <name type="scientific">Trichogramma kaykai</name>
    <dbReference type="NCBI Taxonomy" id="54128"/>
    <lineage>
        <taxon>Eukaryota</taxon>
        <taxon>Metazoa</taxon>
        <taxon>Ecdysozoa</taxon>
        <taxon>Arthropoda</taxon>
        <taxon>Hexapoda</taxon>
        <taxon>Insecta</taxon>
        <taxon>Pterygota</taxon>
        <taxon>Neoptera</taxon>
        <taxon>Endopterygota</taxon>
        <taxon>Hymenoptera</taxon>
        <taxon>Apocrita</taxon>
        <taxon>Proctotrupomorpha</taxon>
        <taxon>Chalcidoidea</taxon>
        <taxon>Trichogrammatidae</taxon>
        <taxon>Trichogramma</taxon>
    </lineage>
</organism>
<dbReference type="AlphaFoldDB" id="A0ABD2XB14"/>
<reference evidence="1 2" key="1">
    <citation type="journal article" date="2024" name="bioRxiv">
        <title>A reference genome for Trichogramma kaykai: A tiny desert-dwelling parasitoid wasp with competing sex-ratio distorters.</title>
        <authorList>
            <person name="Culotta J."/>
            <person name="Lindsey A.R."/>
        </authorList>
    </citation>
    <scope>NUCLEOTIDE SEQUENCE [LARGE SCALE GENOMIC DNA]</scope>
    <source>
        <strain evidence="1 2">KSX58</strain>
    </source>
</reference>
<keyword evidence="2" id="KW-1185">Reference proteome</keyword>
<name>A0ABD2XB14_9HYME</name>
<dbReference type="PANTHER" id="PTHR47331">
    <property type="entry name" value="PHD-TYPE DOMAIN-CONTAINING PROTEIN"/>
    <property type="match status" value="1"/>
</dbReference>
<evidence type="ECO:0000313" key="1">
    <source>
        <dbReference type="EMBL" id="KAL3402651.1"/>
    </source>
</evidence>
<accession>A0ABD2XB14</accession>
<protein>
    <submittedName>
        <fullName evidence="1">Uncharacterized protein</fullName>
    </submittedName>
</protein>
<comment type="caution">
    <text evidence="1">The sequence shown here is derived from an EMBL/GenBank/DDBJ whole genome shotgun (WGS) entry which is preliminary data.</text>
</comment>